<feature type="region of interest" description="Disordered" evidence="2">
    <location>
        <begin position="34"/>
        <end position="88"/>
    </location>
</feature>
<feature type="domain" description="UBP-type" evidence="3">
    <location>
        <begin position="90"/>
        <end position="188"/>
    </location>
</feature>
<dbReference type="AlphaFoldDB" id="A0A6P6BEH5"/>
<dbReference type="InterPro" id="IPR043129">
    <property type="entry name" value="ATPase_NBD"/>
</dbReference>
<dbReference type="PROSITE" id="PS50271">
    <property type="entry name" value="ZF_UBP"/>
    <property type="match status" value="1"/>
</dbReference>
<dbReference type="GeneID" id="111317294"/>
<dbReference type="InterPro" id="IPR001607">
    <property type="entry name" value="Znf_UBP"/>
</dbReference>
<dbReference type="Pfam" id="PF02148">
    <property type="entry name" value="zf-UBP"/>
    <property type="match status" value="1"/>
</dbReference>
<organism evidence="4 5">
    <name type="scientific">Durio zibethinus</name>
    <name type="common">Durian</name>
    <dbReference type="NCBI Taxonomy" id="66656"/>
    <lineage>
        <taxon>Eukaryota</taxon>
        <taxon>Viridiplantae</taxon>
        <taxon>Streptophyta</taxon>
        <taxon>Embryophyta</taxon>
        <taxon>Tracheophyta</taxon>
        <taxon>Spermatophyta</taxon>
        <taxon>Magnoliopsida</taxon>
        <taxon>eudicotyledons</taxon>
        <taxon>Gunneridae</taxon>
        <taxon>Pentapetalae</taxon>
        <taxon>rosids</taxon>
        <taxon>malvids</taxon>
        <taxon>Malvales</taxon>
        <taxon>Malvaceae</taxon>
        <taxon>Helicteroideae</taxon>
        <taxon>Durio</taxon>
    </lineage>
</organism>
<gene>
    <name evidence="5" type="primary">LOC111317294</name>
</gene>
<keyword evidence="1" id="KW-0862">Zinc</keyword>
<accession>A0A6P6BEH5</accession>
<evidence type="ECO:0000256" key="2">
    <source>
        <dbReference type="SAM" id="MobiDB-lite"/>
    </source>
</evidence>
<dbReference type="Proteomes" id="UP000515121">
    <property type="component" value="Unplaced"/>
</dbReference>
<keyword evidence="4" id="KW-1185">Reference proteome</keyword>
<dbReference type="SUPFAM" id="SSF53067">
    <property type="entry name" value="Actin-like ATPase domain"/>
    <property type="match status" value="1"/>
</dbReference>
<dbReference type="Gene3D" id="3.30.40.10">
    <property type="entry name" value="Zinc/RING finger domain, C3HC4 (zinc finger)"/>
    <property type="match status" value="1"/>
</dbReference>
<reference evidence="5" key="1">
    <citation type="submission" date="2025-08" db="UniProtKB">
        <authorList>
            <consortium name="RefSeq"/>
        </authorList>
    </citation>
    <scope>IDENTIFICATION</scope>
    <source>
        <tissue evidence="5">Fruit stalk</tissue>
    </source>
</reference>
<name>A0A6P6BEH5_DURZI</name>
<dbReference type="InterPro" id="IPR004000">
    <property type="entry name" value="Actin"/>
</dbReference>
<dbReference type="InterPro" id="IPR013083">
    <property type="entry name" value="Znf_RING/FYVE/PHD"/>
</dbReference>
<dbReference type="KEGG" id="dzi:111317294"/>
<dbReference type="RefSeq" id="XP_022775499.1">
    <property type="nucleotide sequence ID" value="XM_022919764.1"/>
</dbReference>
<keyword evidence="1" id="KW-0479">Metal-binding</keyword>
<evidence type="ECO:0000259" key="3">
    <source>
        <dbReference type="PROSITE" id="PS50271"/>
    </source>
</evidence>
<proteinExistence type="predicted"/>
<evidence type="ECO:0000313" key="5">
    <source>
        <dbReference type="RefSeq" id="XP_022775499.1"/>
    </source>
</evidence>
<evidence type="ECO:0000256" key="1">
    <source>
        <dbReference type="PROSITE-ProRule" id="PRU00502"/>
    </source>
</evidence>
<dbReference type="SMART" id="SM00290">
    <property type="entry name" value="ZnF_UBP"/>
    <property type="match status" value="1"/>
</dbReference>
<evidence type="ECO:0000313" key="4">
    <source>
        <dbReference type="Proteomes" id="UP000515121"/>
    </source>
</evidence>
<dbReference type="SUPFAM" id="SSF57850">
    <property type="entry name" value="RING/U-box"/>
    <property type="match status" value="1"/>
</dbReference>
<dbReference type="GO" id="GO:0008270">
    <property type="term" value="F:zinc ion binding"/>
    <property type="evidence" value="ECO:0007669"/>
    <property type="project" value="UniProtKB-KW"/>
</dbReference>
<sequence length="290" mass="33434">MTLVKFIMVEVKNEKIDEDDKTIEDKKRGALKKRQRIVDSPFSPSEEPLVPYNDDENDERRALSHIGGGEEDGHRFEIKEDDDDDDPCGQRSVLEETNRQVKVLDFDFEKSCSVSLSNLNVHVRLVCGKYYQGRGKKFRAYTHSLEAGHHVHINLRTEKVYCFSDGYEINDPSLDDVRHVLNTRFSRQQFEQFDKTKQWSRALDGSDYLPGMFPTVFPTMYEKDEVSTIVTDLRSHTYKVGFANEDVSKAVFPSVVGFPPSLDPSFSIKFYDRTPEQQASLGYLVLIRVE</sequence>
<keyword evidence="1" id="KW-0863">Zinc-finger</keyword>
<dbReference type="Gene3D" id="3.30.420.40">
    <property type="match status" value="1"/>
</dbReference>
<protein>
    <submittedName>
        <fullName evidence="5">Probable mRNA-splicing protein ubp10</fullName>
    </submittedName>
</protein>
<dbReference type="OrthoDB" id="10263353at2759"/>
<dbReference type="Pfam" id="PF00022">
    <property type="entry name" value="Actin"/>
    <property type="match status" value="1"/>
</dbReference>